<evidence type="ECO:0000313" key="3">
    <source>
        <dbReference type="EMBL" id="GII37174.1"/>
    </source>
</evidence>
<evidence type="ECO:0000256" key="1">
    <source>
        <dbReference type="SAM" id="MobiDB-lite"/>
    </source>
</evidence>
<keyword evidence="2" id="KW-0812">Transmembrane</keyword>
<keyword evidence="2" id="KW-0472">Membrane</keyword>
<sequence>MTPRILKETMDEWSREAHVPADLADRALRRRGRRRLGTAAIAALATAAVVTSVALVVPRFGPHRPVATPTRHEVIHLAPAHRPPAKVTSGDDTDGSVLKDTVNSPPKKMVAAGRVALSAYWTGTYRTTPNGPDTRGGTWYLLDPVTRTYQKTPWAHLDVAPGLRYAAVLEKTLPTSRIGVFDMETRRVLAWIPVDRPVGGVAWSPDGTRLVATTYDGDPDLPESSAQCPTGGGNQVPRSDSRPPSASRIHTSRTGFYVIDVATATAGDFHAVDPCSASSSRSRRDFAWSRDGSLLYELGGTVEGPELFYDLDGRPHDPVVDHAGQRQSQVGVSPDGKLLVGEQGLLTSVTELSTGKVVGHQQVLQLLAWADNDHLIGQGCAGGCGDEFDDGLVLVSVDGRRAVQLWRHRWDPRSQMAWQSVLTLR</sequence>
<evidence type="ECO:0008006" key="5">
    <source>
        <dbReference type="Google" id="ProtNLM"/>
    </source>
</evidence>
<keyword evidence="4" id="KW-1185">Reference proteome</keyword>
<feature type="region of interest" description="Disordered" evidence="1">
    <location>
        <begin position="81"/>
        <end position="104"/>
    </location>
</feature>
<dbReference type="Gene3D" id="2.130.10.10">
    <property type="entry name" value="YVTN repeat-like/Quinoprotein amine dehydrogenase"/>
    <property type="match status" value="1"/>
</dbReference>
<reference evidence="3 4" key="1">
    <citation type="submission" date="2021-01" db="EMBL/GenBank/DDBJ databases">
        <title>Whole genome shotgun sequence of Planotetraspora phitsanulokensis NBRC 104273.</title>
        <authorList>
            <person name="Komaki H."/>
            <person name="Tamura T."/>
        </authorList>
    </citation>
    <scope>NUCLEOTIDE SEQUENCE [LARGE SCALE GENOMIC DNA]</scope>
    <source>
        <strain evidence="3 4">NBRC 104273</strain>
    </source>
</reference>
<dbReference type="SUPFAM" id="SSF82171">
    <property type="entry name" value="DPP6 N-terminal domain-like"/>
    <property type="match status" value="1"/>
</dbReference>
<organism evidence="3 4">
    <name type="scientific">Planotetraspora phitsanulokensis</name>
    <dbReference type="NCBI Taxonomy" id="575192"/>
    <lineage>
        <taxon>Bacteria</taxon>
        <taxon>Bacillati</taxon>
        <taxon>Actinomycetota</taxon>
        <taxon>Actinomycetes</taxon>
        <taxon>Streptosporangiales</taxon>
        <taxon>Streptosporangiaceae</taxon>
        <taxon>Planotetraspora</taxon>
    </lineage>
</organism>
<feature type="transmembrane region" description="Helical" evidence="2">
    <location>
        <begin position="36"/>
        <end position="57"/>
    </location>
</feature>
<evidence type="ECO:0000256" key="2">
    <source>
        <dbReference type="SAM" id="Phobius"/>
    </source>
</evidence>
<accession>A0A8J3XDZ7</accession>
<proteinExistence type="predicted"/>
<protein>
    <recommendedName>
        <fullName evidence="5">WD40 repeat domain-containing protein</fullName>
    </recommendedName>
</protein>
<dbReference type="AlphaFoldDB" id="A0A8J3XDZ7"/>
<dbReference type="InterPro" id="IPR015943">
    <property type="entry name" value="WD40/YVTN_repeat-like_dom_sf"/>
</dbReference>
<comment type="caution">
    <text evidence="3">The sequence shown here is derived from an EMBL/GenBank/DDBJ whole genome shotgun (WGS) entry which is preliminary data.</text>
</comment>
<dbReference type="Proteomes" id="UP000622547">
    <property type="component" value="Unassembled WGS sequence"/>
</dbReference>
<dbReference type="RefSeq" id="WP_204072871.1">
    <property type="nucleotide sequence ID" value="NZ_BAABHI010000037.1"/>
</dbReference>
<dbReference type="EMBL" id="BOOP01000008">
    <property type="protein sequence ID" value="GII37174.1"/>
    <property type="molecule type" value="Genomic_DNA"/>
</dbReference>
<feature type="region of interest" description="Disordered" evidence="1">
    <location>
        <begin position="213"/>
        <end position="249"/>
    </location>
</feature>
<keyword evidence="2" id="KW-1133">Transmembrane helix</keyword>
<name>A0A8J3XDZ7_9ACTN</name>
<gene>
    <name evidence="3" type="ORF">Pph01_21770</name>
</gene>
<evidence type="ECO:0000313" key="4">
    <source>
        <dbReference type="Proteomes" id="UP000622547"/>
    </source>
</evidence>